<feature type="transmembrane region" description="Helical" evidence="1">
    <location>
        <begin position="12"/>
        <end position="34"/>
    </location>
</feature>
<gene>
    <name evidence="2" type="ORF">FGL98_01035</name>
</gene>
<name>A0A563EA80_9MICO</name>
<dbReference type="InterPro" id="IPR016410">
    <property type="entry name" value="Phage_imm"/>
</dbReference>
<protein>
    <submittedName>
        <fullName evidence="2">Superinfection immunity protein</fullName>
    </submittedName>
</protein>
<dbReference type="Pfam" id="PF14373">
    <property type="entry name" value="Imm_superinfect"/>
    <property type="match status" value="1"/>
</dbReference>
<dbReference type="Proteomes" id="UP000320244">
    <property type="component" value="Unassembled WGS sequence"/>
</dbReference>
<dbReference type="EMBL" id="VCQV01000001">
    <property type="protein sequence ID" value="TWP39091.1"/>
    <property type="molecule type" value="Genomic_DNA"/>
</dbReference>
<sequence length="91" mass="9779">MTQVMARPPVSTAVAVLAWIVAAITLLYMLPWAVAVTRNRSNMAAIGLVNLLLGWSFIGWVVSLVMACGSEPQSTVVVNNYQGPGYPYPGR</sequence>
<accession>A0A563EA80</accession>
<reference evidence="2 3" key="2">
    <citation type="submission" date="2019-08" db="EMBL/GenBank/DDBJ databases">
        <title>Jejuicoccus antrihumi gen. nov., sp. nov., a new member of the family Dermacoccaceae isolated from a cave.</title>
        <authorList>
            <person name="Schumann P."/>
            <person name="Kim I.S."/>
        </authorList>
    </citation>
    <scope>NUCLEOTIDE SEQUENCE [LARGE SCALE GENOMIC DNA]</scope>
    <source>
        <strain evidence="2 3">C5-26</strain>
    </source>
</reference>
<evidence type="ECO:0000256" key="1">
    <source>
        <dbReference type="SAM" id="Phobius"/>
    </source>
</evidence>
<evidence type="ECO:0000313" key="3">
    <source>
        <dbReference type="Proteomes" id="UP000320244"/>
    </source>
</evidence>
<dbReference type="AlphaFoldDB" id="A0A563EA80"/>
<feature type="transmembrane region" description="Helical" evidence="1">
    <location>
        <begin position="46"/>
        <end position="67"/>
    </location>
</feature>
<keyword evidence="1" id="KW-1133">Transmembrane helix</keyword>
<reference evidence="2 3" key="1">
    <citation type="submission" date="2019-05" db="EMBL/GenBank/DDBJ databases">
        <authorList>
            <person name="Lee S.D."/>
        </authorList>
    </citation>
    <scope>NUCLEOTIDE SEQUENCE [LARGE SCALE GENOMIC DNA]</scope>
    <source>
        <strain evidence="2 3">C5-26</strain>
    </source>
</reference>
<organism evidence="2 3">
    <name type="scientific">Leekyejoonella antrihumi</name>
    <dbReference type="NCBI Taxonomy" id="1660198"/>
    <lineage>
        <taxon>Bacteria</taxon>
        <taxon>Bacillati</taxon>
        <taxon>Actinomycetota</taxon>
        <taxon>Actinomycetes</taxon>
        <taxon>Micrococcales</taxon>
        <taxon>Dermacoccaceae</taxon>
        <taxon>Leekyejoonella</taxon>
    </lineage>
</organism>
<keyword evidence="3" id="KW-1185">Reference proteome</keyword>
<keyword evidence="1" id="KW-0472">Membrane</keyword>
<proteinExistence type="predicted"/>
<dbReference type="OrthoDB" id="9814116at2"/>
<evidence type="ECO:0000313" key="2">
    <source>
        <dbReference type="EMBL" id="TWP39091.1"/>
    </source>
</evidence>
<keyword evidence="1" id="KW-0812">Transmembrane</keyword>
<comment type="caution">
    <text evidence="2">The sequence shown here is derived from an EMBL/GenBank/DDBJ whole genome shotgun (WGS) entry which is preliminary data.</text>
</comment>